<dbReference type="EC" id="2.5.1.145" evidence="7"/>
<comment type="similarity">
    <text evidence="1 7">Belongs to the Lgt family.</text>
</comment>
<dbReference type="OrthoDB" id="871140at2"/>
<evidence type="ECO:0000313" key="8">
    <source>
        <dbReference type="EMBL" id="ASP37718.1"/>
    </source>
</evidence>
<dbReference type="KEGG" id="bsan:CHH28_03090"/>
<evidence type="ECO:0000256" key="5">
    <source>
        <dbReference type="ARBA" id="ARBA00022989"/>
    </source>
</evidence>
<dbReference type="Proteomes" id="UP000202440">
    <property type="component" value="Chromosome"/>
</dbReference>
<feature type="transmembrane region" description="Helical" evidence="7">
    <location>
        <begin position="19"/>
        <end position="36"/>
    </location>
</feature>
<feature type="transmembrane region" description="Helical" evidence="7">
    <location>
        <begin position="96"/>
        <end position="114"/>
    </location>
</feature>
<dbReference type="GO" id="GO:0042158">
    <property type="term" value="P:lipoprotein biosynthetic process"/>
    <property type="evidence" value="ECO:0007669"/>
    <property type="project" value="UniProtKB-UniRule"/>
</dbReference>
<comment type="subcellular location">
    <subcellularLocation>
        <location evidence="7">Cell membrane</location>
        <topology evidence="7">Multi-pass membrane protein</topology>
    </subcellularLocation>
</comment>
<dbReference type="NCBIfam" id="TIGR00544">
    <property type="entry name" value="lgt"/>
    <property type="match status" value="1"/>
</dbReference>
<comment type="function">
    <text evidence="7">Catalyzes the transfer of the diacylglyceryl group from phosphatidylglycerol to the sulfhydryl group of the N-terminal cysteine of a prolipoprotein, the first step in the formation of mature lipoproteins.</text>
</comment>
<keyword evidence="9" id="KW-1185">Reference proteome</keyword>
<dbReference type="PANTHER" id="PTHR30589:SF0">
    <property type="entry name" value="PHOSPHATIDYLGLYCEROL--PROLIPOPROTEIN DIACYLGLYCERYL TRANSFERASE"/>
    <property type="match status" value="1"/>
</dbReference>
<dbReference type="InterPro" id="IPR001640">
    <property type="entry name" value="Lgt"/>
</dbReference>
<dbReference type="GO" id="GO:0008961">
    <property type="term" value="F:phosphatidylglycerol-prolipoprotein diacylglyceryl transferase activity"/>
    <property type="evidence" value="ECO:0007669"/>
    <property type="project" value="UniProtKB-UniRule"/>
</dbReference>
<dbReference type="Pfam" id="PF01790">
    <property type="entry name" value="LGT"/>
    <property type="match status" value="1"/>
</dbReference>
<reference evidence="8 9" key="1">
    <citation type="submission" date="2017-07" db="EMBL/GenBank/DDBJ databases">
        <title>Annotated genome sequence of Bacterioplanes sanyensis isolated from Red Sea.</title>
        <authorList>
            <person name="Rehman Z.U."/>
        </authorList>
    </citation>
    <scope>NUCLEOTIDE SEQUENCE [LARGE SCALE GENOMIC DNA]</scope>
    <source>
        <strain evidence="8 9">NV9</strain>
    </source>
</reference>
<feature type="transmembrane region" description="Helical" evidence="7">
    <location>
        <begin position="126"/>
        <end position="145"/>
    </location>
</feature>
<keyword evidence="8" id="KW-0449">Lipoprotein</keyword>
<dbReference type="UniPathway" id="UPA00664"/>
<keyword evidence="2 7" id="KW-1003">Cell membrane</keyword>
<evidence type="ECO:0000256" key="1">
    <source>
        <dbReference type="ARBA" id="ARBA00007150"/>
    </source>
</evidence>
<evidence type="ECO:0000256" key="7">
    <source>
        <dbReference type="HAMAP-Rule" id="MF_01147"/>
    </source>
</evidence>
<organism evidence="8 9">
    <name type="scientific">Bacterioplanes sanyensis</name>
    <dbReference type="NCBI Taxonomy" id="1249553"/>
    <lineage>
        <taxon>Bacteria</taxon>
        <taxon>Pseudomonadati</taxon>
        <taxon>Pseudomonadota</taxon>
        <taxon>Gammaproteobacteria</taxon>
        <taxon>Oceanospirillales</taxon>
        <taxon>Oceanospirillaceae</taxon>
        <taxon>Bacterioplanes</taxon>
    </lineage>
</organism>
<evidence type="ECO:0000256" key="3">
    <source>
        <dbReference type="ARBA" id="ARBA00022679"/>
    </source>
</evidence>
<comment type="catalytic activity">
    <reaction evidence="7">
        <text>L-cysteinyl-[prolipoprotein] + a 1,2-diacyl-sn-glycero-3-phospho-(1'-sn-glycerol) = an S-1,2-diacyl-sn-glyceryl-L-cysteinyl-[prolipoprotein] + sn-glycerol 1-phosphate + H(+)</text>
        <dbReference type="Rhea" id="RHEA:56712"/>
        <dbReference type="Rhea" id="RHEA-COMP:14679"/>
        <dbReference type="Rhea" id="RHEA-COMP:14680"/>
        <dbReference type="ChEBI" id="CHEBI:15378"/>
        <dbReference type="ChEBI" id="CHEBI:29950"/>
        <dbReference type="ChEBI" id="CHEBI:57685"/>
        <dbReference type="ChEBI" id="CHEBI:64716"/>
        <dbReference type="ChEBI" id="CHEBI:140658"/>
        <dbReference type="EC" id="2.5.1.145"/>
    </reaction>
</comment>
<dbReference type="HAMAP" id="MF_01147">
    <property type="entry name" value="Lgt"/>
    <property type="match status" value="1"/>
</dbReference>
<keyword evidence="4 7" id="KW-0812">Transmembrane</keyword>
<feature type="transmembrane region" description="Helical" evidence="7">
    <location>
        <begin position="202"/>
        <end position="222"/>
    </location>
</feature>
<keyword evidence="3 7" id="KW-0808">Transferase</keyword>
<evidence type="ECO:0000256" key="4">
    <source>
        <dbReference type="ARBA" id="ARBA00022692"/>
    </source>
</evidence>
<dbReference type="RefSeq" id="WP_094058927.1">
    <property type="nucleotide sequence ID" value="NZ_CP022530.1"/>
</dbReference>
<feature type="transmembrane region" description="Helical" evidence="7">
    <location>
        <begin position="242"/>
        <end position="259"/>
    </location>
</feature>
<keyword evidence="5 7" id="KW-1133">Transmembrane helix</keyword>
<dbReference type="GO" id="GO:0005886">
    <property type="term" value="C:plasma membrane"/>
    <property type="evidence" value="ECO:0007669"/>
    <property type="project" value="UniProtKB-SubCell"/>
</dbReference>
<feature type="binding site" evidence="7">
    <location>
        <position position="139"/>
    </location>
    <ligand>
        <name>a 1,2-diacyl-sn-glycero-3-phospho-(1'-sn-glycerol)</name>
        <dbReference type="ChEBI" id="CHEBI:64716"/>
    </ligand>
</feature>
<gene>
    <name evidence="7" type="primary">lgt</name>
    <name evidence="8" type="ORF">CHH28_03090</name>
</gene>
<evidence type="ECO:0000256" key="2">
    <source>
        <dbReference type="ARBA" id="ARBA00022475"/>
    </source>
</evidence>
<evidence type="ECO:0000313" key="9">
    <source>
        <dbReference type="Proteomes" id="UP000202440"/>
    </source>
</evidence>
<keyword evidence="6 7" id="KW-0472">Membrane</keyword>
<dbReference type="EMBL" id="CP022530">
    <property type="protein sequence ID" value="ASP37718.1"/>
    <property type="molecule type" value="Genomic_DNA"/>
</dbReference>
<dbReference type="PROSITE" id="PS01311">
    <property type="entry name" value="LGT"/>
    <property type="match status" value="1"/>
</dbReference>
<evidence type="ECO:0000256" key="6">
    <source>
        <dbReference type="ARBA" id="ARBA00023136"/>
    </source>
</evidence>
<comment type="pathway">
    <text evidence="7">Protein modification; lipoprotein biosynthesis (diacylglyceryl transfer).</text>
</comment>
<feature type="transmembrane region" description="Helical" evidence="7">
    <location>
        <begin position="56"/>
        <end position="76"/>
    </location>
</feature>
<sequence length="266" mass="30103">MLKYPDIDPVAIAIGPLQIHWYGLMYLLAFGTAWWLANYRARQPGSNWTAEQVSDLIFYGAMGVILGGRFGYVMFYNFSQFLDDPIWLLRVWEGGMSFHGGLLGVLIAVAIFARKYQKNFFDVGDFVAPLVPIGLMFGRIGNFIGGELWGRAADPQAVPWAMVFPRADELARHPSQLYQAGLEGLMLFIVLWWYSSKPRPRMAVGAAFLLGYGIFRTIAEFFREPDAHIGFDLFGWMSRGQLLSLPMIVAGLLLMAWAYRRRPQSV</sequence>
<protein>
    <recommendedName>
        <fullName evidence="7">Phosphatidylglycerol--prolipoprotein diacylglyceryl transferase</fullName>
        <ecNumber evidence="7">2.5.1.145</ecNumber>
    </recommendedName>
</protein>
<proteinExistence type="inferred from homology"/>
<name>A0A222FFD0_9GAMM</name>
<feature type="transmembrane region" description="Helical" evidence="7">
    <location>
        <begin position="177"/>
        <end position="195"/>
    </location>
</feature>
<accession>A0A222FFD0</accession>
<dbReference type="PANTHER" id="PTHR30589">
    <property type="entry name" value="PROLIPOPROTEIN DIACYLGLYCERYL TRANSFERASE"/>
    <property type="match status" value="1"/>
</dbReference>
<dbReference type="AlphaFoldDB" id="A0A222FFD0"/>